<dbReference type="InterPro" id="IPR043502">
    <property type="entry name" value="DNA/RNA_pol_sf"/>
</dbReference>
<sequence length="100" mass="11170">MSPILPAPPGNKDFHWDDAFEIAFKQLKEYLTNQPVLVKPEEGEILYLYVSVSSSAVSGVLVWDDRGDQRPIFYSSKALNDAETRYPTLEKLALALIVAA</sequence>
<keyword evidence="2" id="KW-1185">Reference proteome</keyword>
<dbReference type="PANTHER" id="PTHR48475">
    <property type="entry name" value="RIBONUCLEASE H"/>
    <property type="match status" value="1"/>
</dbReference>
<dbReference type="Pfam" id="PF17919">
    <property type="entry name" value="RT_RNaseH_2"/>
    <property type="match status" value="1"/>
</dbReference>
<feature type="domain" description="Reverse transcriptase/retrotransposon-derived protein RNase H-like" evidence="1">
    <location>
        <begin position="16"/>
        <end position="99"/>
    </location>
</feature>
<dbReference type="InterPro" id="IPR041577">
    <property type="entry name" value="RT_RNaseH_2"/>
</dbReference>
<dbReference type="GeneID" id="104772729"/>
<reference evidence="2" key="1">
    <citation type="journal article" date="2014" name="Nat. Commun.">
        <title>The emerging biofuel crop Camelina sativa retains a highly undifferentiated hexaploid genome structure.</title>
        <authorList>
            <person name="Kagale S."/>
            <person name="Koh C."/>
            <person name="Nixon J."/>
            <person name="Bollina V."/>
            <person name="Clarke W.E."/>
            <person name="Tuteja R."/>
            <person name="Spillane C."/>
            <person name="Robinson S.J."/>
            <person name="Links M.G."/>
            <person name="Clarke C."/>
            <person name="Higgins E.E."/>
            <person name="Huebert T."/>
            <person name="Sharpe A.G."/>
            <person name="Parkin I.A."/>
        </authorList>
    </citation>
    <scope>NUCLEOTIDE SEQUENCE [LARGE SCALE GENOMIC DNA]</scope>
    <source>
        <strain evidence="2">cv. DH55</strain>
    </source>
</reference>
<dbReference type="SUPFAM" id="SSF56672">
    <property type="entry name" value="DNA/RNA polymerases"/>
    <property type="match status" value="1"/>
</dbReference>
<dbReference type="Gene3D" id="3.10.20.370">
    <property type="match status" value="1"/>
</dbReference>
<evidence type="ECO:0000259" key="1">
    <source>
        <dbReference type="Pfam" id="PF17919"/>
    </source>
</evidence>
<gene>
    <name evidence="3" type="primary">LOC104772729</name>
</gene>
<reference evidence="3" key="2">
    <citation type="submission" date="2025-08" db="UniProtKB">
        <authorList>
            <consortium name="RefSeq"/>
        </authorList>
    </citation>
    <scope>IDENTIFICATION</scope>
    <source>
        <tissue evidence="3">Leaf</tissue>
    </source>
</reference>
<name>A0ABM0Y512_CAMSA</name>
<evidence type="ECO:0000313" key="3">
    <source>
        <dbReference type="RefSeq" id="XP_010495612.1"/>
    </source>
</evidence>
<proteinExistence type="predicted"/>
<dbReference type="Gene3D" id="3.30.70.270">
    <property type="match status" value="1"/>
</dbReference>
<protein>
    <submittedName>
        <fullName evidence="3">Uncharacterized protein LOC104772729</fullName>
    </submittedName>
</protein>
<dbReference type="RefSeq" id="XP_010495612.1">
    <property type="nucleotide sequence ID" value="XM_010497310.1"/>
</dbReference>
<dbReference type="Proteomes" id="UP000694864">
    <property type="component" value="Chromosome 20"/>
</dbReference>
<dbReference type="PANTHER" id="PTHR48475:SF2">
    <property type="entry name" value="RIBONUCLEASE H"/>
    <property type="match status" value="1"/>
</dbReference>
<organism evidence="2 3">
    <name type="scientific">Camelina sativa</name>
    <name type="common">False flax</name>
    <name type="synonym">Myagrum sativum</name>
    <dbReference type="NCBI Taxonomy" id="90675"/>
    <lineage>
        <taxon>Eukaryota</taxon>
        <taxon>Viridiplantae</taxon>
        <taxon>Streptophyta</taxon>
        <taxon>Embryophyta</taxon>
        <taxon>Tracheophyta</taxon>
        <taxon>Spermatophyta</taxon>
        <taxon>Magnoliopsida</taxon>
        <taxon>eudicotyledons</taxon>
        <taxon>Gunneridae</taxon>
        <taxon>Pentapetalae</taxon>
        <taxon>rosids</taxon>
        <taxon>malvids</taxon>
        <taxon>Brassicales</taxon>
        <taxon>Brassicaceae</taxon>
        <taxon>Camelineae</taxon>
        <taxon>Camelina</taxon>
    </lineage>
</organism>
<accession>A0ABM0Y512</accession>
<evidence type="ECO:0000313" key="2">
    <source>
        <dbReference type="Proteomes" id="UP000694864"/>
    </source>
</evidence>
<dbReference type="InterPro" id="IPR043128">
    <property type="entry name" value="Rev_trsase/Diguanyl_cyclase"/>
</dbReference>